<accession>A0ABW5N031</accession>
<evidence type="ECO:0000313" key="2">
    <source>
        <dbReference type="EMBL" id="MFD2587319.1"/>
    </source>
</evidence>
<name>A0ABW5N031_9FLAO</name>
<proteinExistence type="predicted"/>
<dbReference type="Pfam" id="PF18976">
    <property type="entry name" value="DUF5712"/>
    <property type="match status" value="1"/>
</dbReference>
<organism evidence="2 3">
    <name type="scientific">Croceitalea marina</name>
    <dbReference type="NCBI Taxonomy" id="1775166"/>
    <lineage>
        <taxon>Bacteria</taxon>
        <taxon>Pseudomonadati</taxon>
        <taxon>Bacteroidota</taxon>
        <taxon>Flavobacteriia</taxon>
        <taxon>Flavobacteriales</taxon>
        <taxon>Flavobacteriaceae</taxon>
        <taxon>Croceitalea</taxon>
    </lineage>
</organism>
<reference evidence="3" key="1">
    <citation type="journal article" date="2019" name="Int. J. Syst. Evol. Microbiol.">
        <title>The Global Catalogue of Microorganisms (GCM) 10K type strain sequencing project: providing services to taxonomists for standard genome sequencing and annotation.</title>
        <authorList>
            <consortium name="The Broad Institute Genomics Platform"/>
            <consortium name="The Broad Institute Genome Sequencing Center for Infectious Disease"/>
            <person name="Wu L."/>
            <person name="Ma J."/>
        </authorList>
    </citation>
    <scope>NUCLEOTIDE SEQUENCE [LARGE SCALE GENOMIC DNA]</scope>
    <source>
        <strain evidence="3">KCTC 52368</strain>
    </source>
</reference>
<feature type="compositionally biased region" description="Low complexity" evidence="1">
    <location>
        <begin position="8"/>
        <end position="21"/>
    </location>
</feature>
<dbReference type="EMBL" id="JBHULB010000013">
    <property type="protein sequence ID" value="MFD2587319.1"/>
    <property type="molecule type" value="Genomic_DNA"/>
</dbReference>
<feature type="region of interest" description="Disordered" evidence="1">
    <location>
        <begin position="261"/>
        <end position="295"/>
    </location>
</feature>
<sequence length="295" mass="34097">MPISKPHSSLASNNTGSSSSLVEYLDKENQELEKMALSETNREREIDMRNRQQQFFNAYSDNIRGFEVKEKIDANISKLGKQDAKFFSPTINFSKNELKHLADKATSGKPIQNTWQMNREEFERYNNYLKDYSRKVMDNYAGNFGRQNKGLESGNDLVYYAKIEHTRKYKGTDAEVINGKKKSGDKKKGLQSHVHVIVSRKDKTQKMKLSPLSNEKSKQRTIGNNTYKVGFDRKAWITNNEKTFDNSFGYKRNELEKFENQNTLKNGTAMEKDKLQSRLSNVKNKEQSNDKSLGL</sequence>
<gene>
    <name evidence="2" type="ORF">ACFSQJ_10280</name>
</gene>
<evidence type="ECO:0000256" key="1">
    <source>
        <dbReference type="SAM" id="MobiDB-lite"/>
    </source>
</evidence>
<comment type="caution">
    <text evidence="2">The sequence shown here is derived from an EMBL/GenBank/DDBJ whole genome shotgun (WGS) entry which is preliminary data.</text>
</comment>
<dbReference type="Proteomes" id="UP001597526">
    <property type="component" value="Unassembled WGS sequence"/>
</dbReference>
<dbReference type="RefSeq" id="WP_339142028.1">
    <property type="nucleotide sequence ID" value="NZ_JBHULB010000013.1"/>
</dbReference>
<protein>
    <submittedName>
        <fullName evidence="2">DUF5712 family protein</fullName>
    </submittedName>
</protein>
<evidence type="ECO:0000313" key="3">
    <source>
        <dbReference type="Proteomes" id="UP001597526"/>
    </source>
</evidence>
<feature type="region of interest" description="Disordered" evidence="1">
    <location>
        <begin position="1"/>
        <end position="21"/>
    </location>
</feature>
<keyword evidence="3" id="KW-1185">Reference proteome</keyword>
<dbReference type="InterPro" id="IPR043766">
    <property type="entry name" value="BfmA-like"/>
</dbReference>